<proteinExistence type="predicted"/>
<keyword evidence="2" id="KW-1185">Reference proteome</keyword>
<sequence>MKLMLSLSVLLLTLLLLGVQLTLTSQDFQLTTKLYRSDQAFYLAEAAVIEAQFQLSADPNWRGDRFDVELGSGTYSMRVFEQNGVVNIEAVGKIGKIIERKTIVWRSSE</sequence>
<protein>
    <submittedName>
        <fullName evidence="1">Uncharacterized protein</fullName>
    </submittedName>
</protein>
<gene>
    <name evidence="1" type="ORF">ACFSOY_02900</name>
</gene>
<evidence type="ECO:0000313" key="1">
    <source>
        <dbReference type="EMBL" id="MFD2168966.1"/>
    </source>
</evidence>
<reference evidence="2" key="1">
    <citation type="journal article" date="2019" name="Int. J. Syst. Evol. Microbiol.">
        <title>The Global Catalogue of Microorganisms (GCM) 10K type strain sequencing project: providing services to taxonomists for standard genome sequencing and annotation.</title>
        <authorList>
            <consortium name="The Broad Institute Genomics Platform"/>
            <consortium name="The Broad Institute Genome Sequencing Center for Infectious Disease"/>
            <person name="Wu L."/>
            <person name="Ma J."/>
        </authorList>
    </citation>
    <scope>NUCLEOTIDE SEQUENCE [LARGE SCALE GENOMIC DNA]</scope>
    <source>
        <strain evidence="2">CGMCC 1.13574</strain>
    </source>
</reference>
<organism evidence="1 2">
    <name type="scientific">Tumebacillus lipolyticus</name>
    <dbReference type="NCBI Taxonomy" id="1280370"/>
    <lineage>
        <taxon>Bacteria</taxon>
        <taxon>Bacillati</taxon>
        <taxon>Bacillota</taxon>
        <taxon>Bacilli</taxon>
        <taxon>Bacillales</taxon>
        <taxon>Alicyclobacillaceae</taxon>
        <taxon>Tumebacillus</taxon>
    </lineage>
</organism>
<comment type="caution">
    <text evidence="1">The sequence shown here is derived from an EMBL/GenBank/DDBJ whole genome shotgun (WGS) entry which is preliminary data.</text>
</comment>
<accession>A0ABW4ZTN2</accession>
<dbReference type="Proteomes" id="UP001597343">
    <property type="component" value="Unassembled WGS sequence"/>
</dbReference>
<name>A0ABW4ZTN2_9BACL</name>
<dbReference type="EMBL" id="JBHUIO010000002">
    <property type="protein sequence ID" value="MFD2168966.1"/>
    <property type="molecule type" value="Genomic_DNA"/>
</dbReference>
<evidence type="ECO:0000313" key="2">
    <source>
        <dbReference type="Proteomes" id="UP001597343"/>
    </source>
</evidence>
<dbReference type="RefSeq" id="WP_386044019.1">
    <property type="nucleotide sequence ID" value="NZ_JBHUIO010000002.1"/>
</dbReference>